<name>A0A1F8GRT3_9BACT</name>
<evidence type="ECO:0000256" key="1">
    <source>
        <dbReference type="ARBA" id="ARBA00008754"/>
    </source>
</evidence>
<dbReference type="EMBL" id="MGKP01000023">
    <property type="protein sequence ID" value="OGN28132.1"/>
    <property type="molecule type" value="Genomic_DNA"/>
</dbReference>
<comment type="caution">
    <text evidence="2">The sequence shown here is derived from an EMBL/GenBank/DDBJ whole genome shotgun (WGS) entry which is preliminary data.</text>
</comment>
<dbReference type="Pfam" id="PF02502">
    <property type="entry name" value="LacAB_rpiB"/>
    <property type="match status" value="1"/>
</dbReference>
<gene>
    <name evidence="2" type="ORF">A3A33_02140</name>
</gene>
<accession>A0A1F8GRT3</accession>
<dbReference type="NCBIfam" id="NF004051">
    <property type="entry name" value="PRK05571.1"/>
    <property type="match status" value="1"/>
</dbReference>
<evidence type="ECO:0008006" key="4">
    <source>
        <dbReference type="Google" id="ProtNLM"/>
    </source>
</evidence>
<dbReference type="PANTHER" id="PTHR30345">
    <property type="entry name" value="RIBOSE-5-PHOSPHATE ISOMERASE B"/>
    <property type="match status" value="1"/>
</dbReference>
<evidence type="ECO:0000313" key="2">
    <source>
        <dbReference type="EMBL" id="OGN28132.1"/>
    </source>
</evidence>
<dbReference type="STRING" id="1802701.A3A33_02140"/>
<dbReference type="Proteomes" id="UP000179047">
    <property type="component" value="Unassembled WGS sequence"/>
</dbReference>
<dbReference type="Gene3D" id="3.40.1400.10">
    <property type="entry name" value="Sugar-phosphate isomerase, RpiB/LacA/LacB"/>
    <property type="match status" value="1"/>
</dbReference>
<reference evidence="2 3" key="1">
    <citation type="journal article" date="2016" name="Nat. Commun.">
        <title>Thousands of microbial genomes shed light on interconnected biogeochemical processes in an aquifer system.</title>
        <authorList>
            <person name="Anantharaman K."/>
            <person name="Brown C.T."/>
            <person name="Hug L.A."/>
            <person name="Sharon I."/>
            <person name="Castelle C.J."/>
            <person name="Probst A.J."/>
            <person name="Thomas B.C."/>
            <person name="Singh A."/>
            <person name="Wilkins M.J."/>
            <person name="Karaoz U."/>
            <person name="Brodie E.L."/>
            <person name="Williams K.H."/>
            <person name="Hubbard S.S."/>
            <person name="Banfield J.F."/>
        </authorList>
    </citation>
    <scope>NUCLEOTIDE SEQUENCE [LARGE SCALE GENOMIC DNA]</scope>
</reference>
<comment type="similarity">
    <text evidence="1">Belongs to the LacAB/RpiB family.</text>
</comment>
<dbReference type="GO" id="GO:0019316">
    <property type="term" value="P:D-allose catabolic process"/>
    <property type="evidence" value="ECO:0007669"/>
    <property type="project" value="TreeGrafter"/>
</dbReference>
<dbReference type="InterPro" id="IPR003500">
    <property type="entry name" value="RpiB_LacA_LacB"/>
</dbReference>
<dbReference type="PANTHER" id="PTHR30345:SF0">
    <property type="entry name" value="DNA DAMAGE-REPAIR_TOLERATION PROTEIN DRT102"/>
    <property type="match status" value="1"/>
</dbReference>
<dbReference type="NCBIfam" id="TIGR00689">
    <property type="entry name" value="rpiB_lacA_lacB"/>
    <property type="match status" value="1"/>
</dbReference>
<protein>
    <recommendedName>
        <fullName evidence="4">Ribose-5-phosphate isomerase</fullName>
    </recommendedName>
</protein>
<dbReference type="GO" id="GO:0009052">
    <property type="term" value="P:pentose-phosphate shunt, non-oxidative branch"/>
    <property type="evidence" value="ECO:0007669"/>
    <property type="project" value="TreeGrafter"/>
</dbReference>
<dbReference type="SUPFAM" id="SSF89623">
    <property type="entry name" value="Ribose/Galactose isomerase RpiB/AlsB"/>
    <property type="match status" value="1"/>
</dbReference>
<sequence>MIYIGSDHRGYALKEKLKLWLASRGIEHEDCGALTYDKDDDYPVYAKAVGEKVASHAGNHGILICGSGEGIAIAANKIDGIRAGTCSSPEQAMASVNDEDLNVLALSADYLTEDQVHAITKAFLEARFSGAERHKRRITEIDALEGGRHE</sequence>
<dbReference type="GO" id="GO:0004751">
    <property type="term" value="F:ribose-5-phosphate isomerase activity"/>
    <property type="evidence" value="ECO:0007669"/>
    <property type="project" value="TreeGrafter"/>
</dbReference>
<dbReference type="InterPro" id="IPR036569">
    <property type="entry name" value="RpiB_LacA_LacB_sf"/>
</dbReference>
<dbReference type="AlphaFoldDB" id="A0A1F8GRT3"/>
<organism evidence="2 3">
    <name type="scientific">Candidatus Yanofskybacteria bacterium RIFCSPLOWO2_01_FULL_49_25</name>
    <dbReference type="NCBI Taxonomy" id="1802701"/>
    <lineage>
        <taxon>Bacteria</taxon>
        <taxon>Candidatus Yanofskyibacteriota</taxon>
    </lineage>
</organism>
<dbReference type="PIRSF" id="PIRSF005384">
    <property type="entry name" value="RpiB_LacA_B"/>
    <property type="match status" value="1"/>
</dbReference>
<evidence type="ECO:0000313" key="3">
    <source>
        <dbReference type="Proteomes" id="UP000179047"/>
    </source>
</evidence>
<proteinExistence type="inferred from homology"/>